<dbReference type="PRINTS" id="PR00251">
    <property type="entry name" value="BACTRLOPSIN"/>
</dbReference>
<protein>
    <submittedName>
        <fullName evidence="12">Bacteriorhodopsin</fullName>
    </submittedName>
</protein>
<keyword evidence="7 11" id="KW-1133">Transmembrane helix</keyword>
<evidence type="ECO:0000256" key="6">
    <source>
        <dbReference type="ARBA" id="ARBA00022925"/>
    </source>
</evidence>
<dbReference type="GO" id="GO:0005216">
    <property type="term" value="F:monoatomic ion channel activity"/>
    <property type="evidence" value="ECO:0007669"/>
    <property type="project" value="InterPro"/>
</dbReference>
<evidence type="ECO:0000256" key="11">
    <source>
        <dbReference type="SAM" id="Phobius"/>
    </source>
</evidence>
<comment type="subcellular location">
    <subcellularLocation>
        <location evidence="1">Membrane</location>
        <topology evidence="1">Multi-pass membrane protein</topology>
    </subcellularLocation>
</comment>
<keyword evidence="8" id="KW-0157">Chromophore</keyword>
<evidence type="ECO:0000256" key="3">
    <source>
        <dbReference type="ARBA" id="ARBA00022543"/>
    </source>
</evidence>
<accession>A0A1G8UUN9</accession>
<dbReference type="GO" id="GO:0007602">
    <property type="term" value="P:phototransduction"/>
    <property type="evidence" value="ECO:0007669"/>
    <property type="project" value="UniProtKB-KW"/>
</dbReference>
<keyword evidence="3" id="KW-0600">Photoreceptor protein</keyword>
<keyword evidence="10" id="KW-0675">Receptor</keyword>
<sequence length="275" mass="30151">MVRSVIDTLTTAVLQLGGINATPGDEVMWLWLGTAGMFLGMVYFIARGWNVTDPHRQKFYIITTFIAGIAFTNYLAMATGFGVIDLAPFIEGTEELKIYWPRYTDWILTTPLLLYDLALLAGADRNTISTLVGLDVMMILTGLVATLTIAPVDSLGLAVEGHRVLWWAVSTAFFLVLVFYLFRGLSDKVSQLSGDTKSTFSTLRWMIVVLWFAYPVWWLVGSEGLGLLDLYAETAGFMVLDVTAKVGFGIILLRSHNVLDGSATATTEPEAAAAD</sequence>
<name>A0A1G8UUN9_9EURY</name>
<dbReference type="RefSeq" id="WP_394327684.1">
    <property type="nucleotide sequence ID" value="NZ_FNFC01000005.1"/>
</dbReference>
<dbReference type="PROSITE" id="PS00950">
    <property type="entry name" value="BACTERIAL_OPSIN_1"/>
    <property type="match status" value="1"/>
</dbReference>
<evidence type="ECO:0000256" key="4">
    <source>
        <dbReference type="ARBA" id="ARBA00022606"/>
    </source>
</evidence>
<dbReference type="InterPro" id="IPR018229">
    <property type="entry name" value="Rhodopsin_retinal_BS"/>
</dbReference>
<keyword evidence="5 11" id="KW-0812">Transmembrane</keyword>
<organism evidence="12 13">
    <name type="scientific">Halovenus aranensis</name>
    <dbReference type="NCBI Taxonomy" id="890420"/>
    <lineage>
        <taxon>Archaea</taxon>
        <taxon>Methanobacteriati</taxon>
        <taxon>Methanobacteriota</taxon>
        <taxon>Stenosarchaea group</taxon>
        <taxon>Halobacteria</taxon>
        <taxon>Halobacteriales</taxon>
        <taxon>Haloarculaceae</taxon>
        <taxon>Halovenus</taxon>
    </lineage>
</organism>
<feature type="transmembrane region" description="Helical" evidence="11">
    <location>
        <begin position="130"/>
        <end position="152"/>
    </location>
</feature>
<feature type="transmembrane region" description="Helical" evidence="11">
    <location>
        <begin position="103"/>
        <end position="123"/>
    </location>
</feature>
<feature type="transmembrane region" description="Helical" evidence="11">
    <location>
        <begin position="28"/>
        <end position="46"/>
    </location>
</feature>
<evidence type="ECO:0000256" key="9">
    <source>
        <dbReference type="ARBA" id="ARBA00023136"/>
    </source>
</evidence>
<keyword evidence="13" id="KW-1185">Reference proteome</keyword>
<dbReference type="Proteomes" id="UP000198856">
    <property type="component" value="Unassembled WGS sequence"/>
</dbReference>
<evidence type="ECO:0000256" key="10">
    <source>
        <dbReference type="ARBA" id="ARBA00023170"/>
    </source>
</evidence>
<evidence type="ECO:0000313" key="13">
    <source>
        <dbReference type="Proteomes" id="UP000198856"/>
    </source>
</evidence>
<feature type="transmembrane region" description="Helical" evidence="11">
    <location>
        <begin position="203"/>
        <end position="220"/>
    </location>
</feature>
<dbReference type="GO" id="GO:0016020">
    <property type="term" value="C:membrane"/>
    <property type="evidence" value="ECO:0007669"/>
    <property type="project" value="UniProtKB-SubCell"/>
</dbReference>
<evidence type="ECO:0000256" key="8">
    <source>
        <dbReference type="ARBA" id="ARBA00022991"/>
    </source>
</evidence>
<comment type="similarity">
    <text evidence="2">Belongs to the archaeal/bacterial/fungal opsin family.</text>
</comment>
<evidence type="ECO:0000256" key="7">
    <source>
        <dbReference type="ARBA" id="ARBA00022989"/>
    </source>
</evidence>
<dbReference type="Pfam" id="PF01036">
    <property type="entry name" value="Bac_rhodopsin"/>
    <property type="match status" value="1"/>
</dbReference>
<feature type="transmembrane region" description="Helical" evidence="11">
    <location>
        <begin position="58"/>
        <end position="83"/>
    </location>
</feature>
<keyword evidence="6" id="KW-0681">Retinal protein</keyword>
<dbReference type="AlphaFoldDB" id="A0A1G8UUN9"/>
<dbReference type="CDD" id="cd15244">
    <property type="entry name" value="7tm_bacteriorhodopsin"/>
    <property type="match status" value="1"/>
</dbReference>
<dbReference type="PROSITE" id="PS00327">
    <property type="entry name" value="BACTERIAL_OPSIN_RET"/>
    <property type="match status" value="1"/>
</dbReference>
<evidence type="ECO:0000256" key="2">
    <source>
        <dbReference type="ARBA" id="ARBA00008130"/>
    </source>
</evidence>
<dbReference type="PANTHER" id="PTHR28286:SF2">
    <property type="entry name" value="BACTERIORHODOPSIN _OPSIN, NOPA (EUROFUNG)"/>
    <property type="match status" value="1"/>
</dbReference>
<feature type="transmembrane region" description="Helical" evidence="11">
    <location>
        <begin position="164"/>
        <end position="182"/>
    </location>
</feature>
<dbReference type="Gene3D" id="1.20.1070.10">
    <property type="entry name" value="Rhodopsin 7-helix transmembrane proteins"/>
    <property type="match status" value="1"/>
</dbReference>
<dbReference type="EMBL" id="FNFC01000005">
    <property type="protein sequence ID" value="SDJ57511.1"/>
    <property type="molecule type" value="Genomic_DNA"/>
</dbReference>
<dbReference type="SMART" id="SM01021">
    <property type="entry name" value="Bac_rhodopsin"/>
    <property type="match status" value="1"/>
</dbReference>
<gene>
    <name evidence="12" type="ORF">SAMN05216226_105134</name>
</gene>
<evidence type="ECO:0000256" key="5">
    <source>
        <dbReference type="ARBA" id="ARBA00022692"/>
    </source>
</evidence>
<dbReference type="PANTHER" id="PTHR28286">
    <property type="match status" value="1"/>
</dbReference>
<proteinExistence type="inferred from homology"/>
<dbReference type="STRING" id="890420.SAMN05216226_105134"/>
<evidence type="ECO:0000256" key="1">
    <source>
        <dbReference type="ARBA" id="ARBA00004141"/>
    </source>
</evidence>
<evidence type="ECO:0000313" key="12">
    <source>
        <dbReference type="EMBL" id="SDJ57511.1"/>
    </source>
</evidence>
<keyword evidence="4" id="KW-0716">Sensory transduction</keyword>
<reference evidence="12 13" key="1">
    <citation type="submission" date="2016-10" db="EMBL/GenBank/DDBJ databases">
        <authorList>
            <person name="de Groot N.N."/>
        </authorList>
    </citation>
    <scope>NUCLEOTIDE SEQUENCE [LARGE SCALE GENOMIC DNA]</scope>
    <source>
        <strain evidence="12 13">IBRC-M10015</strain>
    </source>
</reference>
<dbReference type="InterPro" id="IPR001425">
    <property type="entry name" value="Arc/bac/fun_rhodopsins"/>
</dbReference>
<feature type="transmembrane region" description="Helical" evidence="11">
    <location>
        <begin position="235"/>
        <end position="253"/>
    </location>
</feature>
<keyword evidence="9 11" id="KW-0472">Membrane</keyword>
<dbReference type="SUPFAM" id="SSF81321">
    <property type="entry name" value="Family A G protein-coupled receptor-like"/>
    <property type="match status" value="1"/>
</dbReference>
<dbReference type="GO" id="GO:0009881">
    <property type="term" value="F:photoreceptor activity"/>
    <property type="evidence" value="ECO:0007669"/>
    <property type="project" value="UniProtKB-KW"/>
</dbReference>